<name>A0A0F0KTB4_9MICO</name>
<protein>
    <submittedName>
        <fullName evidence="1">Uncharacterized protein</fullName>
    </submittedName>
</protein>
<proteinExistence type="predicted"/>
<dbReference type="EMBL" id="JYIU01000035">
    <property type="protein sequence ID" value="KJL23704.1"/>
    <property type="molecule type" value="Genomic_DNA"/>
</dbReference>
<keyword evidence="2" id="KW-1185">Reference proteome</keyword>
<gene>
    <name evidence="1" type="ORF">RN50_01044</name>
</gene>
<dbReference type="PATRIC" id="fig|104336.4.peg.1069"/>
<evidence type="ECO:0000313" key="2">
    <source>
        <dbReference type="Proteomes" id="UP000033572"/>
    </source>
</evidence>
<dbReference type="AlphaFoldDB" id="A0A0F0KTB4"/>
<evidence type="ECO:0000313" key="1">
    <source>
        <dbReference type="EMBL" id="KJL23704.1"/>
    </source>
</evidence>
<dbReference type="Proteomes" id="UP000033572">
    <property type="component" value="Unassembled WGS sequence"/>
</dbReference>
<sequence length="41" mass="4514">MEKVTSEVDFDFSVEPDNAAPVHIIETLDAEMGGWTAARCM</sequence>
<accession>A0A0F0KTB4</accession>
<organism evidence="1 2">
    <name type="scientific">Microbacterium foliorum</name>
    <dbReference type="NCBI Taxonomy" id="104336"/>
    <lineage>
        <taxon>Bacteria</taxon>
        <taxon>Bacillati</taxon>
        <taxon>Actinomycetota</taxon>
        <taxon>Actinomycetes</taxon>
        <taxon>Micrococcales</taxon>
        <taxon>Microbacteriaceae</taxon>
        <taxon>Microbacterium</taxon>
    </lineage>
</organism>
<comment type="caution">
    <text evidence="1">The sequence shown here is derived from an EMBL/GenBank/DDBJ whole genome shotgun (WGS) entry which is preliminary data.</text>
</comment>
<reference evidence="1 2" key="1">
    <citation type="submission" date="2015-02" db="EMBL/GenBank/DDBJ databases">
        <title>Draft genome sequences of ten Microbacterium spp. with emphasis on heavy metal contaminated environments.</title>
        <authorList>
            <person name="Corretto E."/>
        </authorList>
    </citation>
    <scope>NUCLEOTIDE SEQUENCE [LARGE SCALE GENOMIC DNA]</scope>
    <source>
        <strain evidence="1 2">DSM 12966</strain>
    </source>
</reference>